<evidence type="ECO:0000256" key="7">
    <source>
        <dbReference type="RuleBase" id="RU363032"/>
    </source>
</evidence>
<evidence type="ECO:0000256" key="4">
    <source>
        <dbReference type="ARBA" id="ARBA00022692"/>
    </source>
</evidence>
<feature type="transmembrane region" description="Helical" evidence="7">
    <location>
        <begin position="105"/>
        <end position="127"/>
    </location>
</feature>
<dbReference type="InterPro" id="IPR050901">
    <property type="entry name" value="BP-dep_ABC_trans_perm"/>
</dbReference>
<dbReference type="Gene3D" id="1.10.3720.10">
    <property type="entry name" value="MetI-like"/>
    <property type="match status" value="1"/>
</dbReference>
<evidence type="ECO:0000256" key="1">
    <source>
        <dbReference type="ARBA" id="ARBA00004651"/>
    </source>
</evidence>
<keyword evidence="3" id="KW-1003">Cell membrane</keyword>
<keyword evidence="6 7" id="KW-0472">Membrane</keyword>
<accession>A0ABN2SD52</accession>
<evidence type="ECO:0000256" key="5">
    <source>
        <dbReference type="ARBA" id="ARBA00022989"/>
    </source>
</evidence>
<dbReference type="SUPFAM" id="SSF161098">
    <property type="entry name" value="MetI-like"/>
    <property type="match status" value="1"/>
</dbReference>
<gene>
    <name evidence="9" type="ORF">GCM10009838_52850</name>
</gene>
<keyword evidence="4 7" id="KW-0812">Transmembrane</keyword>
<evidence type="ECO:0000256" key="2">
    <source>
        <dbReference type="ARBA" id="ARBA00022448"/>
    </source>
</evidence>
<keyword evidence="2 7" id="KW-0813">Transport</keyword>
<feature type="transmembrane region" description="Helical" evidence="7">
    <location>
        <begin position="182"/>
        <end position="207"/>
    </location>
</feature>
<evidence type="ECO:0000313" key="10">
    <source>
        <dbReference type="Proteomes" id="UP001499854"/>
    </source>
</evidence>
<sequence length="276" mass="29849">MRTSRRARMLLNGAGMLFAVVWAFPVYWMVTTAFKPQHDILTSTPHFLPFPLTLANFADAVRKPHFGAYVVNSLAVTLTVVAVATAVGFLAALALARFRFVGRRAILVTILAIQMIPAPALVIPLFLTMKSMHLLNNLLSLGLTYTAFVVPLTVWVLRGFAQGVPVELEEAARLDGAGPAQVIRHVMLPLLAPGIIATSIFAFITAWNDYVYAYVMMKDDAHYTLPVWLATFSTNTGTDYAGLIAGSTLFALPAVAFFMIAQTKLTAGMTAGAVKG</sequence>
<dbReference type="EMBL" id="BAAAQM010000033">
    <property type="protein sequence ID" value="GAA1984394.1"/>
    <property type="molecule type" value="Genomic_DNA"/>
</dbReference>
<comment type="caution">
    <text evidence="9">The sequence shown here is derived from an EMBL/GenBank/DDBJ whole genome shotgun (WGS) entry which is preliminary data.</text>
</comment>
<dbReference type="RefSeq" id="WP_344659809.1">
    <property type="nucleotide sequence ID" value="NZ_BAAAQM010000033.1"/>
</dbReference>
<name>A0ABN2SD52_9ACTN</name>
<keyword evidence="10" id="KW-1185">Reference proteome</keyword>
<dbReference type="InterPro" id="IPR035906">
    <property type="entry name" value="MetI-like_sf"/>
</dbReference>
<dbReference type="PANTHER" id="PTHR32243:SF18">
    <property type="entry name" value="INNER MEMBRANE ABC TRANSPORTER PERMEASE PROTEIN YCJP"/>
    <property type="match status" value="1"/>
</dbReference>
<dbReference type="PROSITE" id="PS50928">
    <property type="entry name" value="ABC_TM1"/>
    <property type="match status" value="1"/>
</dbReference>
<dbReference type="InterPro" id="IPR000515">
    <property type="entry name" value="MetI-like"/>
</dbReference>
<evidence type="ECO:0000313" key="9">
    <source>
        <dbReference type="EMBL" id="GAA1984394.1"/>
    </source>
</evidence>
<evidence type="ECO:0000256" key="6">
    <source>
        <dbReference type="ARBA" id="ARBA00023136"/>
    </source>
</evidence>
<reference evidence="9 10" key="1">
    <citation type="journal article" date="2019" name="Int. J. Syst. Evol. Microbiol.">
        <title>The Global Catalogue of Microorganisms (GCM) 10K type strain sequencing project: providing services to taxonomists for standard genome sequencing and annotation.</title>
        <authorList>
            <consortium name="The Broad Institute Genomics Platform"/>
            <consortium name="The Broad Institute Genome Sequencing Center for Infectious Disease"/>
            <person name="Wu L."/>
            <person name="Ma J."/>
        </authorList>
    </citation>
    <scope>NUCLEOTIDE SEQUENCE [LARGE SCALE GENOMIC DNA]</scope>
    <source>
        <strain evidence="9 10">JCM 16013</strain>
    </source>
</reference>
<dbReference type="Pfam" id="PF00528">
    <property type="entry name" value="BPD_transp_1"/>
    <property type="match status" value="1"/>
</dbReference>
<evidence type="ECO:0000256" key="3">
    <source>
        <dbReference type="ARBA" id="ARBA00022475"/>
    </source>
</evidence>
<comment type="similarity">
    <text evidence="7">Belongs to the binding-protein-dependent transport system permease family.</text>
</comment>
<feature type="transmembrane region" description="Helical" evidence="7">
    <location>
        <begin position="66"/>
        <end position="93"/>
    </location>
</feature>
<dbReference type="CDD" id="cd06261">
    <property type="entry name" value="TM_PBP2"/>
    <property type="match status" value="1"/>
</dbReference>
<dbReference type="Proteomes" id="UP001499854">
    <property type="component" value="Unassembled WGS sequence"/>
</dbReference>
<comment type="subcellular location">
    <subcellularLocation>
        <location evidence="1 7">Cell membrane</location>
        <topology evidence="1 7">Multi-pass membrane protein</topology>
    </subcellularLocation>
</comment>
<feature type="transmembrane region" description="Helical" evidence="7">
    <location>
        <begin position="240"/>
        <end position="261"/>
    </location>
</feature>
<feature type="transmembrane region" description="Helical" evidence="7">
    <location>
        <begin position="139"/>
        <end position="161"/>
    </location>
</feature>
<protein>
    <submittedName>
        <fullName evidence="9">Carbohydrate ABC transporter permease</fullName>
    </submittedName>
</protein>
<feature type="domain" description="ABC transmembrane type-1" evidence="8">
    <location>
        <begin position="70"/>
        <end position="261"/>
    </location>
</feature>
<evidence type="ECO:0000259" key="8">
    <source>
        <dbReference type="PROSITE" id="PS50928"/>
    </source>
</evidence>
<dbReference type="PANTHER" id="PTHR32243">
    <property type="entry name" value="MALTOSE TRANSPORT SYSTEM PERMEASE-RELATED"/>
    <property type="match status" value="1"/>
</dbReference>
<proteinExistence type="inferred from homology"/>
<organism evidence="9 10">
    <name type="scientific">Catenulispora subtropica</name>
    <dbReference type="NCBI Taxonomy" id="450798"/>
    <lineage>
        <taxon>Bacteria</taxon>
        <taxon>Bacillati</taxon>
        <taxon>Actinomycetota</taxon>
        <taxon>Actinomycetes</taxon>
        <taxon>Catenulisporales</taxon>
        <taxon>Catenulisporaceae</taxon>
        <taxon>Catenulispora</taxon>
    </lineage>
</organism>
<feature type="transmembrane region" description="Helical" evidence="7">
    <location>
        <begin position="9"/>
        <end position="30"/>
    </location>
</feature>
<keyword evidence="5 7" id="KW-1133">Transmembrane helix</keyword>